<keyword evidence="4" id="KW-1185">Reference proteome</keyword>
<proteinExistence type="predicted"/>
<protein>
    <submittedName>
        <fullName evidence="3">Uncharacterized protein</fullName>
    </submittedName>
</protein>
<evidence type="ECO:0000256" key="1">
    <source>
        <dbReference type="SAM" id="Coils"/>
    </source>
</evidence>
<evidence type="ECO:0000313" key="4">
    <source>
        <dbReference type="Proteomes" id="UP001165080"/>
    </source>
</evidence>
<keyword evidence="1" id="KW-0175">Coiled coil</keyword>
<feature type="region of interest" description="Disordered" evidence="2">
    <location>
        <begin position="1"/>
        <end position="31"/>
    </location>
</feature>
<gene>
    <name evidence="3" type="primary">PLEST011316</name>
    <name evidence="3" type="ORF">PLESTB_001543900</name>
</gene>
<organism evidence="3 4">
    <name type="scientific">Pleodorina starrii</name>
    <dbReference type="NCBI Taxonomy" id="330485"/>
    <lineage>
        <taxon>Eukaryota</taxon>
        <taxon>Viridiplantae</taxon>
        <taxon>Chlorophyta</taxon>
        <taxon>core chlorophytes</taxon>
        <taxon>Chlorophyceae</taxon>
        <taxon>CS clade</taxon>
        <taxon>Chlamydomonadales</taxon>
        <taxon>Volvocaceae</taxon>
        <taxon>Pleodorina</taxon>
    </lineage>
</organism>
<feature type="coiled-coil region" evidence="1">
    <location>
        <begin position="131"/>
        <end position="158"/>
    </location>
</feature>
<evidence type="ECO:0000313" key="3">
    <source>
        <dbReference type="EMBL" id="GLC59863.1"/>
    </source>
</evidence>
<dbReference type="EMBL" id="BRXU01000030">
    <property type="protein sequence ID" value="GLC59863.1"/>
    <property type="molecule type" value="Genomic_DNA"/>
</dbReference>
<name>A0A9W6F850_9CHLO</name>
<evidence type="ECO:0000256" key="2">
    <source>
        <dbReference type="SAM" id="MobiDB-lite"/>
    </source>
</evidence>
<sequence length="180" mass="18477">MYYKQLKPAHRLRPPEQPGAATAAADSQEQAGAAQRQLMEILSYAAGDWLPSLSRMCPMSQAETETETIVSRAIAATRRVRWQPQDAGGAPEAEAAAAGSAAGSAGDLSPVWAAARGQGSVLGILDLGAATAAAAAAAEEEEEEVKEEEEEEAVLTARACCVVAAVCSLLSSGAAGEDHL</sequence>
<dbReference type="AlphaFoldDB" id="A0A9W6F850"/>
<reference evidence="3 4" key="1">
    <citation type="journal article" date="2023" name="Commun. Biol.">
        <title>Reorganization of the ancestral sex-determining regions during the evolution of trioecy in Pleodorina starrii.</title>
        <authorList>
            <person name="Takahashi K."/>
            <person name="Suzuki S."/>
            <person name="Kawai-Toyooka H."/>
            <person name="Yamamoto K."/>
            <person name="Hamaji T."/>
            <person name="Ootsuki R."/>
            <person name="Yamaguchi H."/>
            <person name="Kawachi M."/>
            <person name="Higashiyama T."/>
            <person name="Nozaki H."/>
        </authorList>
    </citation>
    <scope>NUCLEOTIDE SEQUENCE [LARGE SCALE GENOMIC DNA]</scope>
    <source>
        <strain evidence="3 4">NIES-4479</strain>
    </source>
</reference>
<comment type="caution">
    <text evidence="3">The sequence shown here is derived from an EMBL/GenBank/DDBJ whole genome shotgun (WGS) entry which is preliminary data.</text>
</comment>
<dbReference type="Proteomes" id="UP001165080">
    <property type="component" value="Unassembled WGS sequence"/>
</dbReference>
<feature type="compositionally biased region" description="Low complexity" evidence="2">
    <location>
        <begin position="20"/>
        <end position="31"/>
    </location>
</feature>
<accession>A0A9W6F850</accession>